<feature type="region of interest" description="Disordered" evidence="1">
    <location>
        <begin position="77"/>
        <end position="96"/>
    </location>
</feature>
<sequence>MERFLTVALRVWFPKAERKDSAAALSDAGGGGMLDARTVHIGGKSAGFALYQNGLEPQPRASAFGLYGGLLSVATTTASGSSGAGTSTGGSSSSRDNAREFALDLVPLLLDMWVEVDPDNDCLHLVEAMLSLYEEGDVIQPKDAHFVLDFFHSLILGPLPVLEAV</sequence>
<evidence type="ECO:0000313" key="3">
    <source>
        <dbReference type="Proteomes" id="UP001321473"/>
    </source>
</evidence>
<evidence type="ECO:0000256" key="1">
    <source>
        <dbReference type="SAM" id="MobiDB-lite"/>
    </source>
</evidence>
<proteinExistence type="predicted"/>
<evidence type="ECO:0000313" key="2">
    <source>
        <dbReference type="EMBL" id="KAK8761823.1"/>
    </source>
</evidence>
<name>A0AAQ4DH83_AMBAM</name>
<organism evidence="2 3">
    <name type="scientific">Amblyomma americanum</name>
    <name type="common">Lone star tick</name>
    <dbReference type="NCBI Taxonomy" id="6943"/>
    <lineage>
        <taxon>Eukaryota</taxon>
        <taxon>Metazoa</taxon>
        <taxon>Ecdysozoa</taxon>
        <taxon>Arthropoda</taxon>
        <taxon>Chelicerata</taxon>
        <taxon>Arachnida</taxon>
        <taxon>Acari</taxon>
        <taxon>Parasitiformes</taxon>
        <taxon>Ixodida</taxon>
        <taxon>Ixodoidea</taxon>
        <taxon>Ixodidae</taxon>
        <taxon>Amblyomminae</taxon>
        <taxon>Amblyomma</taxon>
    </lineage>
</organism>
<protein>
    <submittedName>
        <fullName evidence="2">Uncharacterized protein</fullName>
    </submittedName>
</protein>
<dbReference type="EMBL" id="JARKHS020030728">
    <property type="protein sequence ID" value="KAK8761823.1"/>
    <property type="molecule type" value="Genomic_DNA"/>
</dbReference>
<reference evidence="2 3" key="1">
    <citation type="journal article" date="2023" name="Arcadia Sci">
        <title>De novo assembly of a long-read Amblyomma americanum tick genome.</title>
        <authorList>
            <person name="Chou S."/>
            <person name="Poskanzer K.E."/>
            <person name="Rollins M."/>
            <person name="Thuy-Boun P.S."/>
        </authorList>
    </citation>
    <scope>NUCLEOTIDE SEQUENCE [LARGE SCALE GENOMIC DNA]</scope>
    <source>
        <strain evidence="2">F_SG_1</strain>
        <tissue evidence="2">Salivary glands</tissue>
    </source>
</reference>
<dbReference type="AlphaFoldDB" id="A0AAQ4DH83"/>
<dbReference type="Proteomes" id="UP001321473">
    <property type="component" value="Unassembled WGS sequence"/>
</dbReference>
<comment type="caution">
    <text evidence="2">The sequence shown here is derived from an EMBL/GenBank/DDBJ whole genome shotgun (WGS) entry which is preliminary data.</text>
</comment>
<keyword evidence="3" id="KW-1185">Reference proteome</keyword>
<accession>A0AAQ4DH83</accession>
<gene>
    <name evidence="2" type="ORF">V5799_026910</name>
</gene>